<keyword evidence="1 2" id="KW-0456">Lyase</keyword>
<sequence length="325" mass="36119">MWSSVISSPVTDIWCPYDSRRHQVTSAATVEEQLLDWALSSGLLPDERVERRFRNARFGECAALCYPDATDLLVYAKWMTWLFVADDEFDENRAPEHGGIDRGVLGYLPLDGAPAWEPTSAVTAALVELWREIAAPMPRPLQERFREHTEEYCRSYAEPLAKARTGQAPHLQDYVDLRRRSGAVETCVDLIERQPQAYLHPVLATAPAVTALRLAANDVICWTNDVLSVGKEVSHGELNNLVAVLQGGSGMNWPAAVSSAAAMTSARTKEFDELAEALMTEHPEPAVRAFVDGIKVWISGSLVWHLDSPRYANRIVQLPPQRSGL</sequence>
<keyword evidence="2" id="KW-0460">Magnesium</keyword>
<dbReference type="EMBL" id="JAGIOO010000001">
    <property type="protein sequence ID" value="MBP2479240.1"/>
    <property type="molecule type" value="Genomic_DNA"/>
</dbReference>
<evidence type="ECO:0000313" key="4">
    <source>
        <dbReference type="Proteomes" id="UP001519363"/>
    </source>
</evidence>
<evidence type="ECO:0000256" key="2">
    <source>
        <dbReference type="RuleBase" id="RU366034"/>
    </source>
</evidence>
<dbReference type="Pfam" id="PF19086">
    <property type="entry name" value="Terpene_syn_C_2"/>
    <property type="match status" value="1"/>
</dbReference>
<reference evidence="3 4" key="1">
    <citation type="submission" date="2021-03" db="EMBL/GenBank/DDBJ databases">
        <title>Sequencing the genomes of 1000 actinobacteria strains.</title>
        <authorList>
            <person name="Klenk H.-P."/>
        </authorList>
    </citation>
    <scope>NUCLEOTIDE SEQUENCE [LARGE SCALE GENOMIC DNA]</scope>
    <source>
        <strain evidence="3 4">DSM 44580</strain>
    </source>
</reference>
<comment type="caution">
    <text evidence="3">The sequence shown here is derived from an EMBL/GenBank/DDBJ whole genome shotgun (WGS) entry which is preliminary data.</text>
</comment>
<dbReference type="Gene3D" id="1.10.600.10">
    <property type="entry name" value="Farnesyl Diphosphate Synthase"/>
    <property type="match status" value="1"/>
</dbReference>
<keyword evidence="4" id="KW-1185">Reference proteome</keyword>
<evidence type="ECO:0000313" key="3">
    <source>
        <dbReference type="EMBL" id="MBP2479240.1"/>
    </source>
</evidence>
<dbReference type="SFLD" id="SFLDG01020">
    <property type="entry name" value="Terpene_Cyclase_Like_2"/>
    <property type="match status" value="1"/>
</dbReference>
<dbReference type="PANTHER" id="PTHR35201">
    <property type="entry name" value="TERPENE SYNTHASE"/>
    <property type="match status" value="1"/>
</dbReference>
<proteinExistence type="inferred from homology"/>
<dbReference type="PANTHER" id="PTHR35201:SF4">
    <property type="entry name" value="BETA-PINACENE SYNTHASE-RELATED"/>
    <property type="match status" value="1"/>
</dbReference>
<dbReference type="SFLD" id="SFLDS00005">
    <property type="entry name" value="Isoprenoid_Synthase_Type_I"/>
    <property type="match status" value="1"/>
</dbReference>
<dbReference type="EC" id="4.2.3.-" evidence="2"/>
<dbReference type="SUPFAM" id="SSF48576">
    <property type="entry name" value="Terpenoid synthases"/>
    <property type="match status" value="1"/>
</dbReference>
<comment type="cofactor">
    <cofactor evidence="2">
        <name>Mg(2+)</name>
        <dbReference type="ChEBI" id="CHEBI:18420"/>
    </cofactor>
</comment>
<dbReference type="InterPro" id="IPR034686">
    <property type="entry name" value="Terpene_cyclase-like_2"/>
</dbReference>
<organism evidence="3 4">
    <name type="scientific">Crossiella equi</name>
    <dbReference type="NCBI Taxonomy" id="130796"/>
    <lineage>
        <taxon>Bacteria</taxon>
        <taxon>Bacillati</taxon>
        <taxon>Actinomycetota</taxon>
        <taxon>Actinomycetes</taxon>
        <taxon>Pseudonocardiales</taxon>
        <taxon>Pseudonocardiaceae</taxon>
        <taxon>Crossiella</taxon>
    </lineage>
</organism>
<evidence type="ECO:0000256" key="1">
    <source>
        <dbReference type="ARBA" id="ARBA00023239"/>
    </source>
</evidence>
<keyword evidence="2" id="KW-0479">Metal-binding</keyword>
<accession>A0ABS5ARQ5</accession>
<gene>
    <name evidence="3" type="ORF">JOF53_008112</name>
</gene>
<dbReference type="InterPro" id="IPR008949">
    <property type="entry name" value="Isoprenoid_synthase_dom_sf"/>
</dbReference>
<comment type="similarity">
    <text evidence="2">Belongs to the terpene synthase family.</text>
</comment>
<dbReference type="RefSeq" id="WP_209707723.1">
    <property type="nucleotide sequence ID" value="NZ_JAGIOO010000001.1"/>
</dbReference>
<protein>
    <recommendedName>
        <fullName evidence="2">Terpene synthase</fullName>
        <ecNumber evidence="2">4.2.3.-</ecNumber>
    </recommendedName>
</protein>
<name>A0ABS5ARQ5_9PSEU</name>
<dbReference type="Proteomes" id="UP001519363">
    <property type="component" value="Unassembled WGS sequence"/>
</dbReference>